<evidence type="ECO:0000256" key="1">
    <source>
        <dbReference type="SAM" id="Phobius"/>
    </source>
</evidence>
<keyword evidence="3" id="KW-1185">Reference proteome</keyword>
<organism evidence="2 3">
    <name type="scientific">Micromonospora phaseoli</name>
    <dbReference type="NCBI Taxonomy" id="1144548"/>
    <lineage>
        <taxon>Bacteria</taxon>
        <taxon>Bacillati</taxon>
        <taxon>Actinomycetota</taxon>
        <taxon>Actinomycetes</taxon>
        <taxon>Micromonosporales</taxon>
        <taxon>Micromonosporaceae</taxon>
        <taxon>Micromonospora</taxon>
    </lineage>
</organism>
<dbReference type="AlphaFoldDB" id="A0A1H7CR19"/>
<sequence length="240" mass="25482">MELRRNRRSLALGVLLLAFGGSLLPGVDSAGIGTWIFVGAALLTGGWITARSLRPFRFRIAAEGLDLKVAGLNRLVSWAEIDAIVLGQAADAGTPSPSLLLVPAGSTIDRPLAGRSPVDGRAALVLLDLADVRQSADEVAAELTRVSGGRFTDARQRRPEGLDEPVFDSALRGYDKRMVDSLVLRGLAARTAGSTAQRQAIRAELDRTGTTLTVALRGYHMGQVDDYLERLSAALADKPA</sequence>
<evidence type="ECO:0000313" key="3">
    <source>
        <dbReference type="Proteomes" id="UP000198707"/>
    </source>
</evidence>
<name>A0A1H7CR19_9ACTN</name>
<protein>
    <submittedName>
        <fullName evidence="2">DivIVA domain-containing protein</fullName>
    </submittedName>
</protein>
<dbReference type="Proteomes" id="UP000198707">
    <property type="component" value="Unassembled WGS sequence"/>
</dbReference>
<feature type="transmembrane region" description="Helical" evidence="1">
    <location>
        <begin position="30"/>
        <end position="50"/>
    </location>
</feature>
<proteinExistence type="predicted"/>
<keyword evidence="1" id="KW-0812">Transmembrane</keyword>
<reference evidence="3" key="1">
    <citation type="submission" date="2016-10" db="EMBL/GenBank/DDBJ databases">
        <authorList>
            <person name="Varghese N."/>
            <person name="Submissions S."/>
        </authorList>
    </citation>
    <scope>NUCLEOTIDE SEQUENCE [LARGE SCALE GENOMIC DNA]</scope>
    <source>
        <strain evidence="3">CGMCC 4.7038</strain>
    </source>
</reference>
<accession>A0A1H7CR19</accession>
<gene>
    <name evidence="2" type="ORF">SAMN05443287_11071</name>
</gene>
<keyword evidence="1" id="KW-0472">Membrane</keyword>
<keyword evidence="1" id="KW-1133">Transmembrane helix</keyword>
<dbReference type="EMBL" id="FNYV01000010">
    <property type="protein sequence ID" value="SEJ91664.1"/>
    <property type="molecule type" value="Genomic_DNA"/>
</dbReference>
<dbReference type="InterPro" id="IPR019933">
    <property type="entry name" value="DivIVA_domain"/>
</dbReference>
<dbReference type="NCBIfam" id="TIGR03544">
    <property type="entry name" value="DivI1A_domain"/>
    <property type="match status" value="1"/>
</dbReference>
<evidence type="ECO:0000313" key="2">
    <source>
        <dbReference type="EMBL" id="SEJ91664.1"/>
    </source>
</evidence>
<dbReference type="RefSeq" id="WP_092382137.1">
    <property type="nucleotide sequence ID" value="NZ_BOPI01000023.1"/>
</dbReference>
<dbReference type="OrthoDB" id="3403153at2"/>